<keyword evidence="15" id="KW-1185">Reference proteome</keyword>
<proteinExistence type="inferred from homology"/>
<gene>
    <name evidence="14" type="ORF">FCC1311_003872</name>
</gene>
<keyword evidence="8" id="KW-1133">Transmembrane helix</keyword>
<reference evidence="14 15" key="1">
    <citation type="submission" date="2017-12" db="EMBL/GenBank/DDBJ databases">
        <title>Sequencing, de novo assembly and annotation of complete genome of a new Thraustochytrid species, strain FCC1311.</title>
        <authorList>
            <person name="Sedici K."/>
            <person name="Godart F."/>
            <person name="Aiese Cigliano R."/>
            <person name="Sanseverino W."/>
            <person name="Barakat M."/>
            <person name="Ortet P."/>
            <person name="Marechal E."/>
            <person name="Cagnac O."/>
            <person name="Amato A."/>
        </authorList>
    </citation>
    <scope>NUCLEOTIDE SEQUENCE [LARGE SCALE GENOMIC DNA]</scope>
</reference>
<feature type="compositionally biased region" description="Acidic residues" evidence="12">
    <location>
        <begin position="768"/>
        <end position="777"/>
    </location>
</feature>
<dbReference type="Pfam" id="PF25539">
    <property type="entry name" value="Bestrophin_2"/>
    <property type="match status" value="1"/>
</dbReference>
<evidence type="ECO:0000256" key="3">
    <source>
        <dbReference type="ARBA" id="ARBA00008919"/>
    </source>
</evidence>
<comment type="pathway">
    <text evidence="2">Protein modification; protein glycosylation.</text>
</comment>
<dbReference type="Pfam" id="PF00852">
    <property type="entry name" value="Glyco_transf_10"/>
    <property type="match status" value="1"/>
</dbReference>
<protein>
    <recommendedName>
        <fullName evidence="11">Fucosyltransferase</fullName>
        <ecNumber evidence="11">2.4.1.-</ecNumber>
    </recommendedName>
</protein>
<evidence type="ECO:0000256" key="2">
    <source>
        <dbReference type="ARBA" id="ARBA00004922"/>
    </source>
</evidence>
<feature type="region of interest" description="Disordered" evidence="12">
    <location>
        <begin position="702"/>
        <end position="742"/>
    </location>
</feature>
<keyword evidence="11" id="KW-0333">Golgi apparatus</keyword>
<name>A0A2R5G1J0_9STRA</name>
<dbReference type="UniPathway" id="UPA00378"/>
<dbReference type="AlphaFoldDB" id="A0A2R5G1J0"/>
<evidence type="ECO:0000256" key="6">
    <source>
        <dbReference type="ARBA" id="ARBA00022679"/>
    </source>
</evidence>
<dbReference type="PANTHER" id="PTHR11929:SF194">
    <property type="entry name" value="ALPHA-(1,3)-FUCOSYLTRANSFERASE 10"/>
    <property type="match status" value="1"/>
</dbReference>
<dbReference type="InterPro" id="IPR055270">
    <property type="entry name" value="Glyco_tran_10_C"/>
</dbReference>
<evidence type="ECO:0000313" key="15">
    <source>
        <dbReference type="Proteomes" id="UP000241890"/>
    </source>
</evidence>
<evidence type="ECO:0000256" key="7">
    <source>
        <dbReference type="ARBA" id="ARBA00022692"/>
    </source>
</evidence>
<keyword evidence="5 11" id="KW-0328">Glycosyltransferase</keyword>
<keyword evidence="9" id="KW-0406">Ion transport</keyword>
<feature type="compositionally biased region" description="Basic and acidic residues" evidence="12">
    <location>
        <begin position="810"/>
        <end position="819"/>
    </location>
</feature>
<feature type="compositionally biased region" description="Basic and acidic residues" evidence="12">
    <location>
        <begin position="659"/>
        <end position="673"/>
    </location>
</feature>
<comment type="caution">
    <text evidence="14">The sequence shown here is derived from an EMBL/GenBank/DDBJ whole genome shotgun (WGS) entry which is preliminary data.</text>
</comment>
<evidence type="ECO:0000256" key="9">
    <source>
        <dbReference type="ARBA" id="ARBA00023065"/>
    </source>
</evidence>
<evidence type="ECO:0000256" key="10">
    <source>
        <dbReference type="ARBA" id="ARBA00023136"/>
    </source>
</evidence>
<evidence type="ECO:0000259" key="13">
    <source>
        <dbReference type="Pfam" id="PF00852"/>
    </source>
</evidence>
<dbReference type="Gene3D" id="3.40.50.11660">
    <property type="entry name" value="Glycosyl transferase family 10, C-terminal domain"/>
    <property type="match status" value="1"/>
</dbReference>
<keyword evidence="7 11" id="KW-0812">Transmembrane</keyword>
<feature type="domain" description="Fucosyltransferase C-terminal" evidence="13">
    <location>
        <begin position="197"/>
        <end position="340"/>
    </location>
</feature>
<keyword evidence="10" id="KW-0472">Membrane</keyword>
<evidence type="ECO:0000256" key="5">
    <source>
        <dbReference type="ARBA" id="ARBA00022676"/>
    </source>
</evidence>
<dbReference type="OrthoDB" id="427096at2759"/>
<dbReference type="EMBL" id="BEYU01000004">
    <property type="protein sequence ID" value="GBG24169.1"/>
    <property type="molecule type" value="Genomic_DNA"/>
</dbReference>
<dbReference type="PANTHER" id="PTHR11929">
    <property type="entry name" value="ALPHA- 1,3 -FUCOSYLTRANSFERASE"/>
    <property type="match status" value="1"/>
</dbReference>
<accession>A0A2R5G1J0</accession>
<dbReference type="GO" id="GO:0005254">
    <property type="term" value="F:chloride channel activity"/>
    <property type="evidence" value="ECO:0007669"/>
    <property type="project" value="InterPro"/>
</dbReference>
<organism evidence="14 15">
    <name type="scientific">Hondaea fermentalgiana</name>
    <dbReference type="NCBI Taxonomy" id="2315210"/>
    <lineage>
        <taxon>Eukaryota</taxon>
        <taxon>Sar</taxon>
        <taxon>Stramenopiles</taxon>
        <taxon>Bigyra</taxon>
        <taxon>Labyrinthulomycetes</taxon>
        <taxon>Thraustochytrida</taxon>
        <taxon>Thraustochytriidae</taxon>
        <taxon>Hondaea</taxon>
    </lineage>
</organism>
<comment type="subcellular location">
    <subcellularLocation>
        <location evidence="11">Golgi apparatus</location>
        <location evidence="11">Golgi stack membrane</location>
        <topology evidence="11">Single-pass type II membrane protein</topology>
    </subcellularLocation>
    <subcellularLocation>
        <location evidence="1">Membrane</location>
        <topology evidence="1">Multi-pass membrane protein</topology>
    </subcellularLocation>
</comment>
<dbReference type="InterPro" id="IPR038577">
    <property type="entry name" value="GT10-like_C_sf"/>
</dbReference>
<dbReference type="GO" id="GO:0032580">
    <property type="term" value="C:Golgi cisterna membrane"/>
    <property type="evidence" value="ECO:0007669"/>
    <property type="project" value="UniProtKB-SubCell"/>
</dbReference>
<sequence length="1031" mass="115185">MVANLEETSTINCDNPQGLLQEAECGHEFRKYYNMTRHDLEGIRVAFYGHIIGSSAFEFQRVSGCPITSKNGAPACLQDPSCSMFKIAKGGDLRGADVVMVDRIDAERLTKTRSWDREIPRMFTRTDQKTGEVLHRRRFRVLYVREASFVSIEAQSEVDFVMGVHYWHGLLNPNFLMRPSTFARRNAKVADAVASKGRPKFAVSVASNCEPTHSRRGVYIDDLAKALGSRGNVDRYGSCHGALAAPPKPLSKMAPIAAEYKFYLAFENTIMDGYVTEKLLQSLTFGPVPVYMGAADIFNITRTPSFINVQDFGSPAELADYLIYLANNQTAYEEYHSWRHVPLAEALSEDYLQRVSRHVPSLAAYAEIRKAYEEAAPQRKVNPLRVANCCTLCFTVVYRSQIAYERYAAAQLAYFNMASKMHDFISFTNAFLLDNDERTLVIRDTLVRWARAYHELALDEFQGTEFIPLDRANLTPEEIELLMRDRKRPIQVSSWMHRLIMENRKCFKAGDAILSRAFQIQTNANMYFNNVRRIAETPFPFPFVQLTSVMIHIWAILTPIVTAAFFPQSYILAGAIAGASTWILFGVNETAAQLELPFEPSANNLPVVYYTVAFDDDMSAVQYMQVPEVFECCRMNDFTTLKAKSALAGDATRTSAPGPDHDAHLPSLHHEPNRAASDVAPDSNSIMSKFRYRNKLDAIMEPEKEDPSSPQLRPRSPNANGSGPLRTESVGSDGINVSRQGSGSKLFDLFSLNRDDILRESGGAKTEENDDPSDSEIESANGAKSSGGSVKDYENRQRALSTNTSPGVKRLNELSKESAGDGDTNTSSDEIRLNISNSKEASKEGTASEDSNDVIQLPRRSSLPNSGLALDDSAIETRIRNRHDEPDNSVAPGERRLIESMDSRAVLYHTVHGAEAKRMAQDLQIEREIQRRAVANRALALQIRVDRQRYDMRHHLRDVPSLNAENYHAGHNHNTANIRPGSPRMVVGSYRERPTDPLDCGVETVVNTARHEPGGEFEGLPFGRCIVARAG</sequence>
<evidence type="ECO:0000313" key="14">
    <source>
        <dbReference type="EMBL" id="GBG24169.1"/>
    </source>
</evidence>
<evidence type="ECO:0000256" key="4">
    <source>
        <dbReference type="ARBA" id="ARBA00022448"/>
    </source>
</evidence>
<keyword evidence="6 11" id="KW-0808">Transferase</keyword>
<evidence type="ECO:0000256" key="8">
    <source>
        <dbReference type="ARBA" id="ARBA00022989"/>
    </source>
</evidence>
<evidence type="ECO:0000256" key="1">
    <source>
        <dbReference type="ARBA" id="ARBA00004141"/>
    </source>
</evidence>
<evidence type="ECO:0000256" key="12">
    <source>
        <dbReference type="SAM" id="MobiDB-lite"/>
    </source>
</evidence>
<dbReference type="GO" id="GO:0046920">
    <property type="term" value="F:alpha-(1-&gt;3)-fucosyltransferase activity"/>
    <property type="evidence" value="ECO:0007669"/>
    <property type="project" value="TreeGrafter"/>
</dbReference>
<feature type="compositionally biased region" description="Polar residues" evidence="12">
    <location>
        <begin position="823"/>
        <end position="839"/>
    </location>
</feature>
<feature type="region of interest" description="Disordered" evidence="12">
    <location>
        <begin position="761"/>
        <end position="868"/>
    </location>
</feature>
<dbReference type="EC" id="2.4.1.-" evidence="11"/>
<dbReference type="Proteomes" id="UP000241890">
    <property type="component" value="Unassembled WGS sequence"/>
</dbReference>
<evidence type="ECO:0000256" key="11">
    <source>
        <dbReference type="RuleBase" id="RU003832"/>
    </source>
</evidence>
<dbReference type="InterPro" id="IPR044669">
    <property type="entry name" value="YneE/VCCN1/2-like"/>
</dbReference>
<feature type="region of interest" description="Disordered" evidence="12">
    <location>
        <begin position="650"/>
        <end position="684"/>
    </location>
</feature>
<comment type="similarity">
    <text evidence="3 11">Belongs to the glycosyltransferase 10 family.</text>
</comment>
<dbReference type="InParanoid" id="A0A2R5G1J0"/>
<dbReference type="SUPFAM" id="SSF53756">
    <property type="entry name" value="UDP-Glycosyltransferase/glycogen phosphorylase"/>
    <property type="match status" value="1"/>
</dbReference>
<keyword evidence="4" id="KW-0813">Transport</keyword>
<dbReference type="InterPro" id="IPR001503">
    <property type="entry name" value="Glyco_trans_10"/>
</dbReference>